<dbReference type="InterPro" id="IPR012340">
    <property type="entry name" value="NA-bd_OB-fold"/>
</dbReference>
<organism evidence="5 6">
    <name type="scientific">Saitoella complicata (strain BCRC 22490 / CBS 7301 / JCM 7358 / NBRC 10748 / NRRL Y-17804)</name>
    <dbReference type="NCBI Taxonomy" id="698492"/>
    <lineage>
        <taxon>Eukaryota</taxon>
        <taxon>Fungi</taxon>
        <taxon>Dikarya</taxon>
        <taxon>Ascomycota</taxon>
        <taxon>Taphrinomycotina</taxon>
        <taxon>Taphrinomycotina incertae sedis</taxon>
        <taxon>Saitoella</taxon>
    </lineage>
</organism>
<dbReference type="InterPro" id="IPR039771">
    <property type="entry name" value="Csl4"/>
</dbReference>
<reference evidence="5 6" key="3">
    <citation type="journal article" date="2015" name="Genome Announc.">
        <title>Draft Genome Sequence of the Archiascomycetous Yeast Saitoella complicata.</title>
        <authorList>
            <person name="Yamauchi K."/>
            <person name="Kondo S."/>
            <person name="Hamamoto M."/>
            <person name="Takahashi Y."/>
            <person name="Ogura Y."/>
            <person name="Hayashi T."/>
            <person name="Nishida H."/>
        </authorList>
    </citation>
    <scope>NUCLEOTIDE SEQUENCE [LARGE SCALE GENOMIC DNA]</scope>
    <source>
        <strain evidence="5 6">NRRL Y-17804</strain>
    </source>
</reference>
<reference evidence="5 6" key="2">
    <citation type="journal article" date="2014" name="J. Gen. Appl. Microbiol.">
        <title>The early diverging ascomycetous budding yeast Saitoella complicata has three histone deacetylases belonging to the Clr6, Hos2, and Rpd3 lineages.</title>
        <authorList>
            <person name="Nishida H."/>
            <person name="Matsumoto T."/>
            <person name="Kondo S."/>
            <person name="Hamamoto M."/>
            <person name="Yoshikawa H."/>
        </authorList>
    </citation>
    <scope>NUCLEOTIDE SEQUENCE [LARGE SCALE GENOMIC DNA]</scope>
    <source>
        <strain evidence="5 6">NRRL Y-17804</strain>
    </source>
</reference>
<accession>A0A0E9NQA1</accession>
<dbReference type="Gene3D" id="2.40.50.140">
    <property type="entry name" value="Nucleic acid-binding proteins"/>
    <property type="match status" value="1"/>
</dbReference>
<name>A0A0E9NQA1_SAICN</name>
<dbReference type="AlphaFoldDB" id="A0A0E9NQA1"/>
<feature type="domain" description="S1 motif" evidence="4">
    <location>
        <begin position="76"/>
        <end position="155"/>
    </location>
</feature>
<comment type="subcellular location">
    <subcellularLocation>
        <location evidence="1">Nucleus</location>
        <location evidence="1">Nucleolus</location>
    </subcellularLocation>
</comment>
<dbReference type="PROSITE" id="PS50126">
    <property type="entry name" value="S1"/>
    <property type="match status" value="1"/>
</dbReference>
<evidence type="ECO:0000313" key="5">
    <source>
        <dbReference type="EMBL" id="GAO52052.1"/>
    </source>
</evidence>
<protein>
    <recommendedName>
        <fullName evidence="4">S1 motif domain-containing protein</fullName>
    </recommendedName>
</protein>
<dbReference type="GO" id="GO:0006396">
    <property type="term" value="P:RNA processing"/>
    <property type="evidence" value="ECO:0007669"/>
    <property type="project" value="InterPro"/>
</dbReference>
<dbReference type="GO" id="GO:0005730">
    <property type="term" value="C:nucleolus"/>
    <property type="evidence" value="ECO:0007669"/>
    <property type="project" value="UniProtKB-SubCell"/>
</dbReference>
<evidence type="ECO:0000256" key="1">
    <source>
        <dbReference type="ARBA" id="ARBA00004604"/>
    </source>
</evidence>
<dbReference type="Pfam" id="PF10447">
    <property type="entry name" value="EXOSC1"/>
    <property type="match status" value="2"/>
</dbReference>
<dbReference type="InterPro" id="IPR025721">
    <property type="entry name" value="Exosome_cplx_N_dom"/>
</dbReference>
<dbReference type="STRING" id="698492.A0A0E9NQA1"/>
<gene>
    <name evidence="5" type="ORF">G7K_6139-t1</name>
</gene>
<dbReference type="EMBL" id="BACD03000058">
    <property type="protein sequence ID" value="GAO52052.1"/>
    <property type="molecule type" value="Genomic_DNA"/>
</dbReference>
<dbReference type="CDD" id="cd05791">
    <property type="entry name" value="S1_CSL4"/>
    <property type="match status" value="1"/>
</dbReference>
<keyword evidence="6" id="KW-1185">Reference proteome</keyword>
<sequence>MSTAPPSIAITGQPLAPTSAFIPGPGTYASHDQIHASLSGYTTTIPSSSDSNSLPILSVVTGEEESGEGNVVPGEGNIVLGRVVRISPKQAVVNILVVGDVACREEFQGIIRQQDIRLTQTSHTKIYSSFRPNDIIRAQIISLGDQYSYFLSTARNDLGVVFAMCEESGEMMYPVSYGEMRCPKTGVVEERKCAKPV</sequence>
<dbReference type="PANTHER" id="PTHR12686:SF8">
    <property type="entry name" value="EXOSOME COMPLEX COMPONENT CSL4"/>
    <property type="match status" value="1"/>
</dbReference>
<dbReference type="GO" id="GO:0003723">
    <property type="term" value="F:RNA binding"/>
    <property type="evidence" value="ECO:0007669"/>
    <property type="project" value="InterPro"/>
</dbReference>
<proteinExistence type="predicted"/>
<dbReference type="SUPFAM" id="SSF50249">
    <property type="entry name" value="Nucleic acid-binding proteins"/>
    <property type="match status" value="1"/>
</dbReference>
<comment type="caution">
    <text evidence="5">The sequence shown here is derived from an EMBL/GenBank/DDBJ whole genome shotgun (WGS) entry which is preliminary data.</text>
</comment>
<dbReference type="Pfam" id="PF14382">
    <property type="entry name" value="ECR1_N"/>
    <property type="match status" value="1"/>
</dbReference>
<evidence type="ECO:0000256" key="3">
    <source>
        <dbReference type="ARBA" id="ARBA00022835"/>
    </source>
</evidence>
<evidence type="ECO:0000256" key="2">
    <source>
        <dbReference type="ARBA" id="ARBA00022490"/>
    </source>
</evidence>
<dbReference type="InterPro" id="IPR019495">
    <property type="entry name" value="EXOSC1_C"/>
</dbReference>
<dbReference type="GO" id="GO:0000176">
    <property type="term" value="C:nuclear exosome (RNase complex)"/>
    <property type="evidence" value="ECO:0007669"/>
    <property type="project" value="TreeGrafter"/>
</dbReference>
<dbReference type="SUPFAM" id="SSF110324">
    <property type="entry name" value="Ribosomal L27 protein-like"/>
    <property type="match status" value="1"/>
</dbReference>
<keyword evidence="2" id="KW-0963">Cytoplasm</keyword>
<keyword evidence="3" id="KW-0271">Exosome</keyword>
<evidence type="ECO:0000313" key="6">
    <source>
        <dbReference type="Proteomes" id="UP000033140"/>
    </source>
</evidence>
<dbReference type="OrthoDB" id="440760at2759"/>
<evidence type="ECO:0000259" key="4">
    <source>
        <dbReference type="PROSITE" id="PS50126"/>
    </source>
</evidence>
<dbReference type="RefSeq" id="XP_019026160.1">
    <property type="nucleotide sequence ID" value="XM_019167353.1"/>
</dbReference>
<dbReference type="PANTHER" id="PTHR12686">
    <property type="entry name" value="3'-5' EXORIBONUCLEASE CSL4-RELATED"/>
    <property type="match status" value="1"/>
</dbReference>
<dbReference type="Proteomes" id="UP000033140">
    <property type="component" value="Unassembled WGS sequence"/>
</dbReference>
<dbReference type="OMA" id="PMVPVGW"/>
<reference evidence="5 6" key="1">
    <citation type="journal article" date="2011" name="J. Gen. Appl. Microbiol.">
        <title>Draft genome sequencing of the enigmatic yeast Saitoella complicata.</title>
        <authorList>
            <person name="Nishida H."/>
            <person name="Hamamoto M."/>
            <person name="Sugiyama J."/>
        </authorList>
    </citation>
    <scope>NUCLEOTIDE SEQUENCE [LARGE SCALE GENOMIC DNA]</scope>
    <source>
        <strain evidence="5 6">NRRL Y-17804</strain>
    </source>
</reference>
<dbReference type="InterPro" id="IPR003029">
    <property type="entry name" value="S1_domain"/>
</dbReference>
<dbReference type="FunFam" id="2.40.50.140:FF:000198">
    <property type="entry name" value="Exosome complex component CSL4"/>
    <property type="match status" value="1"/>
</dbReference>
<dbReference type="GO" id="GO:0005737">
    <property type="term" value="C:cytoplasm"/>
    <property type="evidence" value="ECO:0007669"/>
    <property type="project" value="TreeGrafter"/>
</dbReference>
<dbReference type="Gene3D" id="2.40.50.100">
    <property type="match status" value="1"/>
</dbReference>